<protein>
    <submittedName>
        <fullName evidence="2">Uncharacterized protein</fullName>
    </submittedName>
</protein>
<reference evidence="2" key="1">
    <citation type="submission" date="2014-05" db="EMBL/GenBank/DDBJ databases">
        <authorList>
            <person name="Chronopoulou M."/>
        </authorList>
    </citation>
    <scope>NUCLEOTIDE SEQUENCE</scope>
    <source>
        <tissue evidence="2">Whole organism</tissue>
    </source>
</reference>
<sequence length="109" mass="12667">MSDLNAEHRPNKTFFDEMGKYHLELEVQGCPLEEQSDLKYWMPEKGPLPWIDSLKWGRMQGAYKWAEVEDRPGKGEGKWSERSRWDKAASNPREPGSWEKDQADLTVAA</sequence>
<feature type="compositionally biased region" description="Basic and acidic residues" evidence="1">
    <location>
        <begin position="69"/>
        <end position="87"/>
    </location>
</feature>
<proteinExistence type="predicted"/>
<dbReference type="EMBL" id="HACA01024823">
    <property type="protein sequence ID" value="CDW42184.1"/>
    <property type="molecule type" value="Transcribed_RNA"/>
</dbReference>
<dbReference type="AlphaFoldDB" id="A0A0K2UVB4"/>
<organism evidence="2">
    <name type="scientific">Lepeophtheirus salmonis</name>
    <name type="common">Salmon louse</name>
    <name type="synonym">Caligus salmonis</name>
    <dbReference type="NCBI Taxonomy" id="72036"/>
    <lineage>
        <taxon>Eukaryota</taxon>
        <taxon>Metazoa</taxon>
        <taxon>Ecdysozoa</taxon>
        <taxon>Arthropoda</taxon>
        <taxon>Crustacea</taxon>
        <taxon>Multicrustacea</taxon>
        <taxon>Hexanauplia</taxon>
        <taxon>Copepoda</taxon>
        <taxon>Siphonostomatoida</taxon>
        <taxon>Caligidae</taxon>
        <taxon>Lepeophtheirus</taxon>
    </lineage>
</organism>
<name>A0A0K2UVB4_LEPSM</name>
<accession>A0A0K2UVB4</accession>
<evidence type="ECO:0000313" key="2">
    <source>
        <dbReference type="EMBL" id="CDW42184.1"/>
    </source>
</evidence>
<feature type="region of interest" description="Disordered" evidence="1">
    <location>
        <begin position="69"/>
        <end position="109"/>
    </location>
</feature>
<evidence type="ECO:0000256" key="1">
    <source>
        <dbReference type="SAM" id="MobiDB-lite"/>
    </source>
</evidence>